<dbReference type="EMBL" id="NBNE01002667">
    <property type="protein sequence ID" value="OWZ09783.1"/>
    <property type="molecule type" value="Genomic_DNA"/>
</dbReference>
<dbReference type="Proteomes" id="UP000198211">
    <property type="component" value="Unassembled WGS sequence"/>
</dbReference>
<organism evidence="1 2">
    <name type="scientific">Phytophthora megakarya</name>
    <dbReference type="NCBI Taxonomy" id="4795"/>
    <lineage>
        <taxon>Eukaryota</taxon>
        <taxon>Sar</taxon>
        <taxon>Stramenopiles</taxon>
        <taxon>Oomycota</taxon>
        <taxon>Peronosporomycetes</taxon>
        <taxon>Peronosporales</taxon>
        <taxon>Peronosporaceae</taxon>
        <taxon>Phytophthora</taxon>
    </lineage>
</organism>
<reference evidence="2" key="1">
    <citation type="submission" date="2017-03" db="EMBL/GenBank/DDBJ databases">
        <title>Phytopthora megakarya and P. palmivora, two closely related causual agents of cacao black pod achieved similar genome size and gene model numbers by different mechanisms.</title>
        <authorList>
            <person name="Ali S."/>
            <person name="Shao J."/>
            <person name="Larry D.J."/>
            <person name="Kronmiller B."/>
            <person name="Shen D."/>
            <person name="Strem M.D."/>
            <person name="Melnick R.L."/>
            <person name="Guiltinan M.J."/>
            <person name="Tyler B.M."/>
            <person name="Meinhardt L.W."/>
            <person name="Bailey B.A."/>
        </authorList>
    </citation>
    <scope>NUCLEOTIDE SEQUENCE [LARGE SCALE GENOMIC DNA]</scope>
    <source>
        <strain evidence="2">zdho120</strain>
    </source>
</reference>
<evidence type="ECO:0000313" key="2">
    <source>
        <dbReference type="Proteomes" id="UP000198211"/>
    </source>
</evidence>
<comment type="caution">
    <text evidence="1">The sequence shown here is derived from an EMBL/GenBank/DDBJ whole genome shotgun (WGS) entry which is preliminary data.</text>
</comment>
<accession>A0A225VWI8</accession>
<sequence>MSLPLPSILTCRLNVKNGEPLTSCRNKTDPIDFPFEVGRGFRLLKAQVATEFGRKLPGEWRDEFSVFLKLSKHAPQRDFRKLEEENYDSRISRTWDLARLRLHGHSDFVLMLFGYVPKPVDSRTGTIRRAIENRIQEQVPRVAALLAERNIQNGPAFQLYMATMQARLPVDASLQVPDNATFRQLQHVDQLSQEIQGSLQAYQVNVDANFRLASIKIQGAVLQGEVHVGDLREILGLPAYSLRLRFAIL</sequence>
<name>A0A225VWI8_9STRA</name>
<protein>
    <submittedName>
        <fullName evidence="1">Uncharacterized protein</fullName>
    </submittedName>
</protein>
<dbReference type="AlphaFoldDB" id="A0A225VWI8"/>
<evidence type="ECO:0000313" key="1">
    <source>
        <dbReference type="EMBL" id="OWZ09783.1"/>
    </source>
</evidence>
<dbReference type="OrthoDB" id="110390at2759"/>
<keyword evidence="2" id="KW-1185">Reference proteome</keyword>
<proteinExistence type="predicted"/>
<gene>
    <name evidence="1" type="ORF">PHMEG_00017462</name>
</gene>